<evidence type="ECO:0000313" key="1">
    <source>
        <dbReference type="EMBL" id="KAG2851415.1"/>
    </source>
</evidence>
<dbReference type="AlphaFoldDB" id="A0A8T0YQG7"/>
<reference evidence="1" key="1">
    <citation type="submission" date="2018-10" db="EMBL/GenBank/DDBJ databases">
        <title>Effector identification in a new, highly contiguous assembly of the strawberry crown rot pathogen Phytophthora cactorum.</title>
        <authorList>
            <person name="Armitage A.D."/>
            <person name="Nellist C.F."/>
            <person name="Bates H."/>
            <person name="Vickerstaff R.J."/>
            <person name="Harrison R.J."/>
        </authorList>
    </citation>
    <scope>NUCLEOTIDE SEQUENCE</scope>
    <source>
        <strain evidence="1">15-7</strain>
    </source>
</reference>
<comment type="caution">
    <text evidence="1">The sequence shown here is derived from an EMBL/GenBank/DDBJ whole genome shotgun (WGS) entry which is preliminary data.</text>
</comment>
<proteinExistence type="predicted"/>
<dbReference type="VEuPathDB" id="FungiDB:PC110_g21713"/>
<dbReference type="EMBL" id="RCMG01000609">
    <property type="protein sequence ID" value="KAG2851415.1"/>
    <property type="molecule type" value="Genomic_DNA"/>
</dbReference>
<evidence type="ECO:0000313" key="2">
    <source>
        <dbReference type="Proteomes" id="UP000735874"/>
    </source>
</evidence>
<organism evidence="1 2">
    <name type="scientific">Phytophthora cactorum</name>
    <dbReference type="NCBI Taxonomy" id="29920"/>
    <lineage>
        <taxon>Eukaryota</taxon>
        <taxon>Sar</taxon>
        <taxon>Stramenopiles</taxon>
        <taxon>Oomycota</taxon>
        <taxon>Peronosporomycetes</taxon>
        <taxon>Peronosporales</taxon>
        <taxon>Peronosporaceae</taxon>
        <taxon>Phytophthora</taxon>
    </lineage>
</organism>
<accession>A0A8T0YQG7</accession>
<gene>
    <name evidence="1" type="ORF">PC113_g15932</name>
</gene>
<dbReference type="Proteomes" id="UP000735874">
    <property type="component" value="Unassembled WGS sequence"/>
</dbReference>
<name>A0A8T0YQG7_9STRA</name>
<protein>
    <submittedName>
        <fullName evidence="1">Uncharacterized protein</fullName>
    </submittedName>
</protein>
<sequence length="145" mass="16627">MELPTTPISLMSSPHKHLRQAQDLLVHQVLRPVPNDQHVVGSAPKRRSITQVYHSLDHEDSRGAAEVALRRAETYRIGGQKALKHMRKQYTVYRVPFRDTGNDTEVPLSDPRAMRQCATCGETLIEWVPRRSFRVILPRSGRRIV</sequence>